<dbReference type="Gene3D" id="2.60.40.1090">
    <property type="entry name" value="Fimbrial-type adhesion domain"/>
    <property type="match status" value="1"/>
</dbReference>
<protein>
    <recommendedName>
        <fullName evidence="8">Fimbrial protein</fullName>
    </recommendedName>
</protein>
<proteinExistence type="inferred from homology"/>
<comment type="subcellular location">
    <subcellularLocation>
        <location evidence="1">Fimbrium</location>
    </subcellularLocation>
</comment>
<evidence type="ECO:0000313" key="6">
    <source>
        <dbReference type="EMBL" id="OHT23721.1"/>
    </source>
</evidence>
<organism evidence="6 7">
    <name type="scientific">Providencia stuartii</name>
    <dbReference type="NCBI Taxonomy" id="588"/>
    <lineage>
        <taxon>Bacteria</taxon>
        <taxon>Pseudomonadati</taxon>
        <taxon>Pseudomonadota</taxon>
        <taxon>Gammaproteobacteria</taxon>
        <taxon>Enterobacterales</taxon>
        <taxon>Morganellaceae</taxon>
        <taxon>Providencia</taxon>
    </lineage>
</organism>
<dbReference type="EMBL" id="LVIE01000173">
    <property type="protein sequence ID" value="OHT23721.1"/>
    <property type="molecule type" value="Genomic_DNA"/>
</dbReference>
<evidence type="ECO:0000313" key="7">
    <source>
        <dbReference type="Proteomes" id="UP000179588"/>
    </source>
</evidence>
<keyword evidence="3 5" id="KW-0732">Signal</keyword>
<reference evidence="6 7" key="1">
    <citation type="submission" date="2016-03" db="EMBL/GenBank/DDBJ databases">
        <title>Genome sequence of Providencia stuartii strain, isolated from the salivary glands of larval Lucilia sericata.</title>
        <authorList>
            <person name="Yuan Y."/>
            <person name="Zhang Y."/>
            <person name="Fu S."/>
            <person name="Crippen T.L."/>
            <person name="Visi D."/>
            <person name="Benbow M.E."/>
            <person name="Allen M."/>
            <person name="Tomberlin J.K."/>
            <person name="Sze S.-H."/>
            <person name="Tarone A.M."/>
        </authorList>
    </citation>
    <scope>NUCLEOTIDE SEQUENCE [LARGE SCALE GENOMIC DNA]</scope>
    <source>
        <strain evidence="6 7">Crippen</strain>
    </source>
</reference>
<keyword evidence="7" id="KW-1185">Reference proteome</keyword>
<dbReference type="SUPFAM" id="SSF49401">
    <property type="entry name" value="Bacterial adhesins"/>
    <property type="match status" value="1"/>
</dbReference>
<comment type="similarity">
    <text evidence="2">Belongs to the fimbrial protein family.</text>
</comment>
<sequence length="166" mass="16714">MKLPKTIVAATLFAGVAMTANAEGTGKVTLNGTITNSTCDISLNGGAAVLDVGTYRSGDFVAGQQLGSVPLSVSMTNCTDGESGYLKVSGNTATGNTQIFTENDGDTVGFMMKYGGTTVTEGGDTASVTISGTEAQKEFLVGMASVAAAPDAGNYTAPVTVNYIVE</sequence>
<dbReference type="Proteomes" id="UP000179588">
    <property type="component" value="Unassembled WGS sequence"/>
</dbReference>
<feature type="signal peptide" evidence="5">
    <location>
        <begin position="1"/>
        <end position="22"/>
    </location>
</feature>
<evidence type="ECO:0008006" key="8">
    <source>
        <dbReference type="Google" id="ProtNLM"/>
    </source>
</evidence>
<comment type="caution">
    <text evidence="6">The sequence shown here is derived from an EMBL/GenBank/DDBJ whole genome shotgun (WGS) entry which is preliminary data.</text>
</comment>
<name>A0A1S1HQN4_PROST</name>
<dbReference type="InterPro" id="IPR008966">
    <property type="entry name" value="Adhesion_dom_sf"/>
</dbReference>
<accession>A0A1S1HQN4</accession>
<dbReference type="GO" id="GO:0043709">
    <property type="term" value="P:cell adhesion involved in single-species biofilm formation"/>
    <property type="evidence" value="ECO:0007669"/>
    <property type="project" value="TreeGrafter"/>
</dbReference>
<feature type="chain" id="PRO_5010291071" description="Fimbrial protein" evidence="5">
    <location>
        <begin position="23"/>
        <end position="166"/>
    </location>
</feature>
<dbReference type="PANTHER" id="PTHR33420:SF3">
    <property type="entry name" value="FIMBRIAL SUBUNIT ELFA"/>
    <property type="match status" value="1"/>
</dbReference>
<dbReference type="InterPro" id="IPR036937">
    <property type="entry name" value="Adhesion_dom_fimbrial_sf"/>
</dbReference>
<evidence type="ECO:0000256" key="5">
    <source>
        <dbReference type="SAM" id="SignalP"/>
    </source>
</evidence>
<evidence type="ECO:0000256" key="4">
    <source>
        <dbReference type="ARBA" id="ARBA00023263"/>
    </source>
</evidence>
<dbReference type="GO" id="GO:0009289">
    <property type="term" value="C:pilus"/>
    <property type="evidence" value="ECO:0007669"/>
    <property type="project" value="UniProtKB-SubCell"/>
</dbReference>
<dbReference type="AlphaFoldDB" id="A0A1S1HQN4"/>
<keyword evidence="4" id="KW-0281">Fimbrium</keyword>
<dbReference type="InterPro" id="IPR050263">
    <property type="entry name" value="Bact_Fimbrial_Adh_Pro"/>
</dbReference>
<evidence type="ECO:0000256" key="1">
    <source>
        <dbReference type="ARBA" id="ARBA00004561"/>
    </source>
</evidence>
<evidence type="ECO:0000256" key="3">
    <source>
        <dbReference type="ARBA" id="ARBA00022729"/>
    </source>
</evidence>
<evidence type="ECO:0000256" key="2">
    <source>
        <dbReference type="ARBA" id="ARBA00006671"/>
    </source>
</evidence>
<dbReference type="PANTHER" id="PTHR33420">
    <property type="entry name" value="FIMBRIAL SUBUNIT ELFA-RELATED"/>
    <property type="match status" value="1"/>
</dbReference>
<gene>
    <name evidence="6" type="ORF">A3Q29_20120</name>
</gene>